<reference evidence="3" key="3">
    <citation type="submission" date="2015-11" db="EMBL/GenBank/DDBJ databases">
        <authorList>
            <person name="Yoshiyuki O."/>
        </authorList>
    </citation>
    <scope>NUCLEOTIDE SEQUENCE</scope>
    <source>
        <strain evidence="3">203N</strain>
    </source>
</reference>
<evidence type="ECO:0000256" key="1">
    <source>
        <dbReference type="SAM" id="SignalP"/>
    </source>
</evidence>
<accession>A0A0P0CXL7</accession>
<reference evidence="5" key="2">
    <citation type="submission" date="2015-11" db="EMBL/GenBank/DDBJ databases">
        <title>Complete genome sequence of a polyethylene-glycol degrader Sphingopyxis macrogoltabida 203N (NBRC 111659).</title>
        <authorList>
            <person name="Yoshiyuki O."/>
            <person name="Shouta N."/>
            <person name="Nagata Y."/>
            <person name="Numata M."/>
            <person name="Tsuchikane K."/>
            <person name="Hosoyama A."/>
            <person name="Yamazoe A."/>
            <person name="Tsuda M."/>
            <person name="Fujita N."/>
            <person name="Kawai F."/>
        </authorList>
    </citation>
    <scope>NUCLEOTIDE SEQUENCE [LARGE SCALE GENOMIC DNA]</scope>
    <source>
        <strain evidence="5">203N</strain>
    </source>
</reference>
<evidence type="ECO:0000313" key="5">
    <source>
        <dbReference type="Proteomes" id="UP000076088"/>
    </source>
</evidence>
<keyword evidence="5" id="KW-1185">Reference proteome</keyword>
<evidence type="ECO:0000313" key="2">
    <source>
        <dbReference type="EMBL" id="ALH79122.1"/>
    </source>
</evidence>
<dbReference type="NCBIfam" id="TIGR02001">
    <property type="entry name" value="gcw_chp"/>
    <property type="match status" value="1"/>
</dbReference>
<dbReference type="Proteomes" id="UP000058074">
    <property type="component" value="Chromosome"/>
</dbReference>
<reference evidence="2 4" key="1">
    <citation type="journal article" date="2015" name="Genome Announc.">
        <title>Complete Genome Sequence of Polypropylene Glycol- and Polyethylene Glycol-Degrading Sphingopyxis macrogoltabida Strain EY-1.</title>
        <authorList>
            <person name="Ohtsubo Y."/>
            <person name="Nagata Y."/>
            <person name="Numata M."/>
            <person name="Tsuchikane K."/>
            <person name="Hosoyama A."/>
            <person name="Yamazoe A."/>
            <person name="Tsuda M."/>
            <person name="Fujita N."/>
            <person name="Kawai F."/>
        </authorList>
    </citation>
    <scope>NUCLEOTIDE SEQUENCE [LARGE SCALE GENOMIC DNA]</scope>
    <source>
        <strain evidence="2 4">EY-1</strain>
    </source>
</reference>
<feature type="chain" id="PRO_5010429887" description="Porin" evidence="1">
    <location>
        <begin position="25"/>
        <end position="244"/>
    </location>
</feature>
<evidence type="ECO:0008006" key="6">
    <source>
        <dbReference type="Google" id="ProtNLM"/>
    </source>
</evidence>
<dbReference type="EMBL" id="CP012700">
    <property type="protein sequence ID" value="ALH79122.1"/>
    <property type="molecule type" value="Genomic_DNA"/>
</dbReference>
<dbReference type="KEGG" id="smag:AN936_01645"/>
<dbReference type="EMBL" id="CP013344">
    <property type="protein sequence ID" value="AMU87767.1"/>
    <property type="molecule type" value="Genomic_DNA"/>
</dbReference>
<dbReference type="Pfam" id="PF09694">
    <property type="entry name" value="Gcw_chp"/>
    <property type="match status" value="1"/>
</dbReference>
<feature type="signal peptide" evidence="1">
    <location>
        <begin position="1"/>
        <end position="24"/>
    </location>
</feature>
<dbReference type="KEGG" id="smaz:LH19_01750"/>
<dbReference type="Proteomes" id="UP000076088">
    <property type="component" value="Chromosome"/>
</dbReference>
<gene>
    <name evidence="2" type="ORF">AN936_01645</name>
    <name evidence="3" type="ORF">ATM17_01730</name>
</gene>
<proteinExistence type="predicted"/>
<sequence length="244" mass="24976">MKNLSRACFGVLLAASALSTPAFAQDAEEDSDGITITGSATVVSDYRFRGFSQSNEEAAIQGGFTIGHDSGLYVGTWGSSIGFNNGTEIDVFAGFAKEVTPGLTADIGATVYLYPGANNTTVIEPYASLTGAIGPATVKGGIAWAPGGQNSLGDASGVYIYSDVGVQIPDTPFKLKGHVGYAKSDSFLGGLDGEVFDYSVGVDVTWKVLTLGVAYVNTDAPKFGGYKEAVGADGAVVFSLGAAF</sequence>
<protein>
    <recommendedName>
        <fullName evidence="6">Porin</fullName>
    </recommendedName>
</protein>
<dbReference type="InterPro" id="IPR010239">
    <property type="entry name" value="CHP02001"/>
</dbReference>
<dbReference type="OrthoDB" id="9793561at2"/>
<dbReference type="AlphaFoldDB" id="A0A0P0CXL7"/>
<name>A0A0P0CXL7_SPHMC</name>
<reference evidence="3 5" key="4">
    <citation type="journal article" date="2016" name="Genome Announc.">
        <title>Complete Genome Sequence of Sphingopyxis macrogoltabida Strain 203N (NBRC 111659), a Polyethylene Glycol Degrader.</title>
        <authorList>
            <person name="Ohtsubo Y."/>
            <person name="Nonoyama S."/>
            <person name="Nagata Y."/>
            <person name="Numata M."/>
            <person name="Tsuchikane K."/>
            <person name="Hosoyama A."/>
            <person name="Yamazoe A."/>
            <person name="Tsuda M."/>
            <person name="Fujita N."/>
            <person name="Kawai F."/>
        </authorList>
    </citation>
    <scope>NUCLEOTIDE SEQUENCE [LARGE SCALE GENOMIC DNA]</scope>
    <source>
        <strain evidence="3 5">203N</strain>
    </source>
</reference>
<dbReference type="STRING" id="33050.AN936_01645"/>
<dbReference type="PATRIC" id="fig|33050.5.peg.343"/>
<keyword evidence="1" id="KW-0732">Signal</keyword>
<evidence type="ECO:0000313" key="4">
    <source>
        <dbReference type="Proteomes" id="UP000058074"/>
    </source>
</evidence>
<evidence type="ECO:0000313" key="3">
    <source>
        <dbReference type="EMBL" id="AMU87767.1"/>
    </source>
</evidence>
<dbReference type="RefSeq" id="WP_054586620.1">
    <property type="nucleotide sequence ID" value="NZ_CP009429.1"/>
</dbReference>
<organism evidence="2 4">
    <name type="scientific">Sphingopyxis macrogoltabida</name>
    <name type="common">Sphingomonas macrogoltabidus</name>
    <dbReference type="NCBI Taxonomy" id="33050"/>
    <lineage>
        <taxon>Bacteria</taxon>
        <taxon>Pseudomonadati</taxon>
        <taxon>Pseudomonadota</taxon>
        <taxon>Alphaproteobacteria</taxon>
        <taxon>Sphingomonadales</taxon>
        <taxon>Sphingomonadaceae</taxon>
        <taxon>Sphingopyxis</taxon>
    </lineage>
</organism>